<proteinExistence type="predicted"/>
<sequence>MSIFTIVLFCLFVLLLACVIAEWLAVGWTPLRSLRSRLRIRPRRPFRRRKMD</sequence>
<evidence type="ECO:0000313" key="1">
    <source>
        <dbReference type="EMBL" id="MXO69407.1"/>
    </source>
</evidence>
<reference evidence="1 2" key="1">
    <citation type="submission" date="2019-12" db="EMBL/GenBank/DDBJ databases">
        <title>Genomic-based taxomic classification of the family Erythrobacteraceae.</title>
        <authorList>
            <person name="Xu L."/>
        </authorList>
    </citation>
    <scope>NUCLEOTIDE SEQUENCE [LARGE SCALE GENOMIC DNA]</scope>
    <source>
        <strain evidence="1 2">H32</strain>
    </source>
</reference>
<dbReference type="Proteomes" id="UP000444401">
    <property type="component" value="Unassembled WGS sequence"/>
</dbReference>
<evidence type="ECO:0000313" key="2">
    <source>
        <dbReference type="Proteomes" id="UP000444401"/>
    </source>
</evidence>
<dbReference type="RefSeq" id="WP_160734032.1">
    <property type="nucleotide sequence ID" value="NZ_CP139719.1"/>
</dbReference>
<gene>
    <name evidence="1" type="ORF">GRI72_11290</name>
</gene>
<protein>
    <recommendedName>
        <fullName evidence="3">Cellulose biosynthesis protein BcsF</fullName>
    </recommendedName>
</protein>
<dbReference type="EMBL" id="WTYO01000005">
    <property type="protein sequence ID" value="MXO69407.1"/>
    <property type="molecule type" value="Genomic_DNA"/>
</dbReference>
<comment type="caution">
    <text evidence="1">The sequence shown here is derived from an EMBL/GenBank/DDBJ whole genome shotgun (WGS) entry which is preliminary data.</text>
</comment>
<organism evidence="1 2">
    <name type="scientific">Pelagerythrobacter marinus</name>
    <dbReference type="NCBI Taxonomy" id="538382"/>
    <lineage>
        <taxon>Bacteria</taxon>
        <taxon>Pseudomonadati</taxon>
        <taxon>Pseudomonadota</taxon>
        <taxon>Alphaproteobacteria</taxon>
        <taxon>Sphingomonadales</taxon>
        <taxon>Erythrobacteraceae</taxon>
        <taxon>Pelagerythrobacter</taxon>
    </lineage>
</organism>
<keyword evidence="2" id="KW-1185">Reference proteome</keyword>
<accession>A0ABW9V113</accession>
<evidence type="ECO:0008006" key="3">
    <source>
        <dbReference type="Google" id="ProtNLM"/>
    </source>
</evidence>
<name>A0ABW9V113_9SPHN</name>